<dbReference type="AlphaFoldDB" id="A0A1R1I1D4"/>
<keyword evidence="2" id="KW-1185">Reference proteome</keyword>
<dbReference type="RefSeq" id="WP_076096584.1">
    <property type="nucleotide sequence ID" value="NZ_MTHD01000005.1"/>
</dbReference>
<evidence type="ECO:0000313" key="2">
    <source>
        <dbReference type="Proteomes" id="UP000187526"/>
    </source>
</evidence>
<dbReference type="EMBL" id="MTHD01000005">
    <property type="protein sequence ID" value="OMG52556.1"/>
    <property type="molecule type" value="Genomic_DNA"/>
</dbReference>
<protein>
    <submittedName>
        <fullName evidence="1">Uncharacterized protein</fullName>
    </submittedName>
</protein>
<accession>A0A1R1I1D4</accession>
<name>A0A1R1I1D4_9RHOO</name>
<organism evidence="1 2">
    <name type="scientific">Azonexus hydrophilus</name>
    <dbReference type="NCBI Taxonomy" id="418702"/>
    <lineage>
        <taxon>Bacteria</taxon>
        <taxon>Pseudomonadati</taxon>
        <taxon>Pseudomonadota</taxon>
        <taxon>Betaproteobacteria</taxon>
        <taxon>Rhodocyclales</taxon>
        <taxon>Azonexaceae</taxon>
        <taxon>Azonexus</taxon>
    </lineage>
</organism>
<evidence type="ECO:0000313" key="1">
    <source>
        <dbReference type="EMBL" id="OMG52556.1"/>
    </source>
</evidence>
<sequence length="182" mass="19936">MSSRNTHRRLDDELAAAAAAYQASTIIPHCPQCSNSCCRLDPLVLELEWKQVRTLWRIEEARAAFDRRLASGNGPQEIRAGNGLYYAHGKPCPAFNEAGGSCSVYGEPVKPAGCSDFPVYEDGGSIVADLRCEAVDREALVAWIGQAVGQGFRVVSHADEEFPFLVTLSLKKAKVREIRNRA</sequence>
<comment type="caution">
    <text evidence="1">The sequence shown here is derived from an EMBL/GenBank/DDBJ whole genome shotgun (WGS) entry which is preliminary data.</text>
</comment>
<gene>
    <name evidence="1" type="ORF">BJN45_14825</name>
</gene>
<dbReference type="Proteomes" id="UP000187526">
    <property type="component" value="Unassembled WGS sequence"/>
</dbReference>
<reference evidence="1 2" key="1">
    <citation type="submission" date="2016-10" db="EMBL/GenBank/DDBJ databases">
        <title>Alkaliphiles isolated from bioreactors.</title>
        <authorList>
            <person name="Salah Z."/>
            <person name="Rout S.P."/>
            <person name="Humphreys P.N."/>
        </authorList>
    </citation>
    <scope>NUCLEOTIDE SEQUENCE [LARGE SCALE GENOMIC DNA]</scope>
    <source>
        <strain evidence="1 2">ZS02</strain>
    </source>
</reference>
<proteinExistence type="predicted"/>